<feature type="compositionally biased region" description="Pro residues" evidence="3">
    <location>
        <begin position="786"/>
        <end position="799"/>
    </location>
</feature>
<dbReference type="Gene3D" id="1.10.530.10">
    <property type="match status" value="1"/>
</dbReference>
<evidence type="ECO:0000256" key="3">
    <source>
        <dbReference type="SAM" id="MobiDB-lite"/>
    </source>
</evidence>
<comment type="similarity">
    <text evidence="1">Belongs to the transglycosylase family. Rpf subfamily.</text>
</comment>
<sequence length="902" mass="89998">MKQLMAEITGIEKQADKSGQKAGEAISKGVSKGATKAGQTIHDAIAAGAEKAGADAGKAAGDGLNKGISKGAKDAGKSVGDELTKATKRTGDSIVKDLGGSILEAARQGAKDAGTTLEAEMGKAAAKAGRAIGNAIGDSPLGGWVRSLGVDGDQVISVMDGIGKSITGVKNQDIGGTLTGVADALNGIGQSDAANVFEKLGTVAGNTQQSFRDIKGDIEDTATGLGLLATNSPKAAKGLESIGAAAGPIGLTVAAAKELDDALTELGVAKYAEVPGSALWFMHQLSNGFAGVKDFLGATPFGGPDPTKGFQSPIQPKPGVSVIPLPGSAPAVEDGYTAVTGSMDPFSALAPQGKPGAAPSGNVSGPGVPLVQTASGTWTSPNPAWAHLIARESSGINQRQKIIDVNSGGNEAEGLFQITPRTWAAHGGTNLAPSPLAATPQQQAQIAARILQSNPSGSDWGAGLPGRENPQALLQGILPTGFDDGGQLPPGLQLVNNASGKPEIVLTQDQAKNAMQGMPGVGAGPSDTPLSSGMSPGQNGAAALTSLLGQQPDGDPLAAVTNPGGAAQRTQGYIPAGAGGSGQAGTSLWSGAMQMGASAVNGLIEQAASAASTAISAAATAGSFGAGGQAGGAASQFLIGIGSKMAERGVQYGFQLAGIGGDALTEILMPFGVPRFFQTDPSQFMPQLPNMAAAVTTGEKAQQLQGNPQGAQQAGINPSGPVQPGQMPGQQPVGPSVPIATEGTGNFTPAPVGTPGLSPTASGPGAPSVAPAAPLGPEAPKSGPMAPQPDQPPVQPKKPPGALDFVPLDMPGVFDDGGWLQPNGIAVNLSNKPEPILNADQWGDMHAIAAQGMPELDPKAANGYAPNFSVTIDSVTVKDVNELQREIDSRQRLQMWRHAGRP</sequence>
<evidence type="ECO:0000313" key="5">
    <source>
        <dbReference type="EMBL" id="MDV7013696.1"/>
    </source>
</evidence>
<evidence type="ECO:0000259" key="4">
    <source>
        <dbReference type="Pfam" id="PF06737"/>
    </source>
</evidence>
<accession>A0AAE4RD88</accession>
<reference evidence="5" key="1">
    <citation type="submission" date="2023-10" db="EMBL/GenBank/DDBJ databases">
        <title>Characterization and genome sequence of Mycobacterium intracellulare ABSURDO, a novel pathogenic isolate with three colony morphotypes that vary in growth and acid-fastness.</title>
        <authorList>
            <person name="Jude B.A."/>
            <person name="Robinson R.T."/>
        </authorList>
    </citation>
    <scope>NUCLEOTIDE SEQUENCE</scope>
    <source>
        <strain evidence="5">ABSURDO Component B</strain>
    </source>
</reference>
<evidence type="ECO:0000313" key="6">
    <source>
        <dbReference type="Proteomes" id="UP001187143"/>
    </source>
</evidence>
<dbReference type="RefSeq" id="WP_263650857.1">
    <property type="nucleotide sequence ID" value="NZ_JAEKMV010000020.1"/>
</dbReference>
<feature type="region of interest" description="Disordered" evidence="3">
    <location>
        <begin position="695"/>
        <end position="801"/>
    </location>
</feature>
<dbReference type="GO" id="GO:0010629">
    <property type="term" value="P:negative regulation of gene expression"/>
    <property type="evidence" value="ECO:0007669"/>
    <property type="project" value="UniProtKB-ARBA"/>
</dbReference>
<dbReference type="SUPFAM" id="SSF53955">
    <property type="entry name" value="Lysozyme-like"/>
    <property type="match status" value="1"/>
</dbReference>
<dbReference type="GO" id="GO:0005576">
    <property type="term" value="C:extracellular region"/>
    <property type="evidence" value="ECO:0007669"/>
    <property type="project" value="UniProtKB-ARBA"/>
</dbReference>
<keyword evidence="2" id="KW-0378">Hydrolase</keyword>
<evidence type="ECO:0000256" key="1">
    <source>
        <dbReference type="ARBA" id="ARBA00010830"/>
    </source>
</evidence>
<dbReference type="Proteomes" id="UP001187143">
    <property type="component" value="Unassembled WGS sequence"/>
</dbReference>
<organism evidence="5 6">
    <name type="scientific">Mycobacterium intracellulare</name>
    <dbReference type="NCBI Taxonomy" id="1767"/>
    <lineage>
        <taxon>Bacteria</taxon>
        <taxon>Bacillati</taxon>
        <taxon>Actinomycetota</taxon>
        <taxon>Actinomycetes</taxon>
        <taxon>Mycobacteriales</taxon>
        <taxon>Mycobacteriaceae</taxon>
        <taxon>Mycobacterium</taxon>
        <taxon>Mycobacterium avium complex (MAC)</taxon>
    </lineage>
</organism>
<dbReference type="GO" id="GO:0042127">
    <property type="term" value="P:regulation of cell population proliferation"/>
    <property type="evidence" value="ECO:0007669"/>
    <property type="project" value="UniProtKB-ARBA"/>
</dbReference>
<evidence type="ECO:0000256" key="2">
    <source>
        <dbReference type="ARBA" id="ARBA00022801"/>
    </source>
</evidence>
<dbReference type="Pfam" id="PF06737">
    <property type="entry name" value="Transglycosylas"/>
    <property type="match status" value="1"/>
</dbReference>
<feature type="compositionally biased region" description="Low complexity" evidence="3">
    <location>
        <begin position="701"/>
        <end position="738"/>
    </location>
</feature>
<gene>
    <name evidence="5" type="ORF">R4F53_15515</name>
</gene>
<dbReference type="EMBL" id="JAWLLD010000016">
    <property type="protein sequence ID" value="MDV7013696.1"/>
    <property type="molecule type" value="Genomic_DNA"/>
</dbReference>
<proteinExistence type="inferred from homology"/>
<name>A0AAE4RD88_MYCIT</name>
<protein>
    <submittedName>
        <fullName evidence="5">Transglycosylase family protein</fullName>
    </submittedName>
</protein>
<dbReference type="InterPro" id="IPR010618">
    <property type="entry name" value="RPF"/>
</dbReference>
<feature type="domain" description="Resuscitation-promoting factor core lysozyme-like" evidence="4">
    <location>
        <begin position="382"/>
        <end position="454"/>
    </location>
</feature>
<dbReference type="InterPro" id="IPR023346">
    <property type="entry name" value="Lysozyme-like_dom_sf"/>
</dbReference>
<dbReference type="GO" id="GO:0009372">
    <property type="term" value="P:quorum sensing"/>
    <property type="evidence" value="ECO:0007669"/>
    <property type="project" value="UniProtKB-ARBA"/>
</dbReference>
<feature type="compositionally biased region" description="Low complexity" evidence="3">
    <location>
        <begin position="753"/>
        <end position="776"/>
    </location>
</feature>
<feature type="region of interest" description="Disordered" evidence="3">
    <location>
        <begin position="1"/>
        <end position="34"/>
    </location>
</feature>
<dbReference type="AlphaFoldDB" id="A0AAE4RD88"/>
<comment type="caution">
    <text evidence="5">The sequence shown here is derived from an EMBL/GenBank/DDBJ whole genome shotgun (WGS) entry which is preliminary data.</text>
</comment>
<dbReference type="GO" id="GO:0016787">
    <property type="term" value="F:hydrolase activity"/>
    <property type="evidence" value="ECO:0007669"/>
    <property type="project" value="UniProtKB-KW"/>
</dbReference>